<evidence type="ECO:0000256" key="1">
    <source>
        <dbReference type="SAM" id="MobiDB-lite"/>
    </source>
</evidence>
<organism evidence="2 3">
    <name type="scientific">Knipowitschia caucasica</name>
    <name type="common">Caucasian dwarf goby</name>
    <name type="synonym">Pomatoschistus caucasicus</name>
    <dbReference type="NCBI Taxonomy" id="637954"/>
    <lineage>
        <taxon>Eukaryota</taxon>
        <taxon>Metazoa</taxon>
        <taxon>Chordata</taxon>
        <taxon>Craniata</taxon>
        <taxon>Vertebrata</taxon>
        <taxon>Euteleostomi</taxon>
        <taxon>Actinopterygii</taxon>
        <taxon>Neopterygii</taxon>
        <taxon>Teleostei</taxon>
        <taxon>Neoteleostei</taxon>
        <taxon>Acanthomorphata</taxon>
        <taxon>Gobiaria</taxon>
        <taxon>Gobiiformes</taxon>
        <taxon>Gobioidei</taxon>
        <taxon>Gobiidae</taxon>
        <taxon>Gobiinae</taxon>
        <taxon>Knipowitschia</taxon>
    </lineage>
</organism>
<sequence length="67" mass="7293">MGARAAEFIEVLMPLQSDSSDPLQPPFSYPFSPITPSLTPPQPLGLETGTRSSLSWETGRPHKTHSD</sequence>
<evidence type="ECO:0000313" key="3">
    <source>
        <dbReference type="Proteomes" id="UP001497482"/>
    </source>
</evidence>
<feature type="region of interest" description="Disordered" evidence="1">
    <location>
        <begin position="16"/>
        <end position="67"/>
    </location>
</feature>
<dbReference type="EMBL" id="OZ035831">
    <property type="protein sequence ID" value="CAL1616289.1"/>
    <property type="molecule type" value="Genomic_DNA"/>
</dbReference>
<gene>
    <name evidence="2" type="ORF">KC01_LOCUS42077</name>
</gene>
<evidence type="ECO:0000313" key="2">
    <source>
        <dbReference type="EMBL" id="CAL1616289.1"/>
    </source>
</evidence>
<dbReference type="Proteomes" id="UP001497482">
    <property type="component" value="Chromosome 9"/>
</dbReference>
<accession>A0AAV2MS18</accession>
<reference evidence="2 3" key="1">
    <citation type="submission" date="2024-04" db="EMBL/GenBank/DDBJ databases">
        <authorList>
            <person name="Waldvogel A.-M."/>
            <person name="Schoenle A."/>
        </authorList>
    </citation>
    <scope>NUCLEOTIDE SEQUENCE [LARGE SCALE GENOMIC DNA]</scope>
</reference>
<name>A0AAV2MS18_KNICA</name>
<protein>
    <submittedName>
        <fullName evidence="2">Uncharacterized protein</fullName>
    </submittedName>
</protein>
<proteinExistence type="predicted"/>
<dbReference type="AlphaFoldDB" id="A0AAV2MS18"/>
<keyword evidence="3" id="KW-1185">Reference proteome</keyword>